<feature type="domain" description="Dipeptidylpeptidase IV N-terminal" evidence="3">
    <location>
        <begin position="111"/>
        <end position="429"/>
    </location>
</feature>
<dbReference type="InterPro" id="IPR029058">
    <property type="entry name" value="AB_hydrolase_fold"/>
</dbReference>
<feature type="signal peptide" evidence="1">
    <location>
        <begin position="1"/>
        <end position="17"/>
    </location>
</feature>
<dbReference type="Gene3D" id="3.40.50.1820">
    <property type="entry name" value="alpha/beta hydrolase"/>
    <property type="match status" value="1"/>
</dbReference>
<sequence length="711" mass="80834">MQRILVILLLFISAAVAAQQKQMSLEDAILGRYYYLNPKSVNGLEWKSDDRFTFIENNTLWEESAKKGERTAVVSLDELNSLLNHSGNEAFRQFPSYSWAKEDMLVVQNRNGFFAINVNAKKVEFQVELPSDATNSVFNFNGRFVAYTIDNDLFASFASGKTVQITSDGGAGIVNGQTVHRNEFGIGNGIFNSPKGNYIAFYRKDESMVTDYPLVDYMTRAAEYTPVKYPMAGMDSEHVTVGIYSVATGKTVFLATGGDPEHFLTNLAWSPDEQHIYLAELNRGQNHMQMNCYNVATGEKAKTLFEESDNKYVEPLYPVRFSTVNDNEFYYLTRKDGWFHVYKYNTDGQLIRQITKGEWEVTNILGFDEKEKYLFVEATKESPLELHIYRVDTKSGKAEKLTDGEGIHKGKLSSNGSWLIDAFNGPEVPSQTDVIAANGKNRRNLHRADDPLKDYVLGENKLVPVLSADGKTELTGRLILPVDFDPAKKYPVIVYVYGGPHSQLVNKGWHNSARWWQYYMASQGYIAFTMDNRGTLNRGRDFETSVHRQLGILETEDQMKGVEYLKSLPYVDADRIGLHGWSYGGFMTLNLMLRHPGVFKVGVAGGPVVDWSMYEIMYGERYMDTPQENPEGYNETNMLHHVSALEGKLMLVHGVQDETVVMQHSMKFLRECVMLGKQVDFFAYPTHPHNVRGKDRVHLMEKVSTYFFENL</sequence>
<dbReference type="GO" id="GO:0008236">
    <property type="term" value="F:serine-type peptidase activity"/>
    <property type="evidence" value="ECO:0007669"/>
    <property type="project" value="InterPro"/>
</dbReference>
<dbReference type="SUPFAM" id="SSF82171">
    <property type="entry name" value="DPP6 N-terminal domain-like"/>
    <property type="match status" value="1"/>
</dbReference>
<dbReference type="PANTHER" id="PTHR11731:SF193">
    <property type="entry name" value="DIPEPTIDYL PEPTIDASE 9"/>
    <property type="match status" value="1"/>
</dbReference>
<dbReference type="InterPro" id="IPR002469">
    <property type="entry name" value="Peptidase_S9B_N"/>
</dbReference>
<dbReference type="Pfam" id="PF00930">
    <property type="entry name" value="DPPIV_N"/>
    <property type="match status" value="1"/>
</dbReference>
<dbReference type="Proteomes" id="UP000184164">
    <property type="component" value="Unassembled WGS sequence"/>
</dbReference>
<dbReference type="GO" id="GO:0006508">
    <property type="term" value="P:proteolysis"/>
    <property type="evidence" value="ECO:0007669"/>
    <property type="project" value="InterPro"/>
</dbReference>
<feature type="chain" id="PRO_5011957069" evidence="1">
    <location>
        <begin position="18"/>
        <end position="711"/>
    </location>
</feature>
<keyword evidence="5" id="KW-1185">Reference proteome</keyword>
<dbReference type="InterPro" id="IPR001375">
    <property type="entry name" value="Peptidase_S9_cat"/>
</dbReference>
<proteinExistence type="predicted"/>
<evidence type="ECO:0000256" key="1">
    <source>
        <dbReference type="SAM" id="SignalP"/>
    </source>
</evidence>
<dbReference type="Gene3D" id="2.140.10.30">
    <property type="entry name" value="Dipeptidylpeptidase IV, N-terminal domain"/>
    <property type="match status" value="1"/>
</dbReference>
<dbReference type="STRING" id="1484053.SAMN05444274_102535"/>
<evidence type="ECO:0000313" key="4">
    <source>
        <dbReference type="EMBL" id="SHE83847.1"/>
    </source>
</evidence>
<dbReference type="OrthoDB" id="9812921at2"/>
<protein>
    <submittedName>
        <fullName evidence="4">Dipeptidyl-peptidase-4</fullName>
    </submittedName>
</protein>
<dbReference type="EMBL" id="FQUM01000002">
    <property type="protein sequence ID" value="SHE83847.1"/>
    <property type="molecule type" value="Genomic_DNA"/>
</dbReference>
<gene>
    <name evidence="4" type="ORF">SAMN05444274_102535</name>
</gene>
<dbReference type="SUPFAM" id="SSF53474">
    <property type="entry name" value="alpha/beta-Hydrolases"/>
    <property type="match status" value="1"/>
</dbReference>
<feature type="domain" description="Peptidase S9 prolyl oligopeptidase catalytic" evidence="2">
    <location>
        <begin position="513"/>
        <end position="710"/>
    </location>
</feature>
<organism evidence="4 5">
    <name type="scientific">Mariniphaga anaerophila</name>
    <dbReference type="NCBI Taxonomy" id="1484053"/>
    <lineage>
        <taxon>Bacteria</taxon>
        <taxon>Pseudomonadati</taxon>
        <taxon>Bacteroidota</taxon>
        <taxon>Bacteroidia</taxon>
        <taxon>Marinilabiliales</taxon>
        <taxon>Prolixibacteraceae</taxon>
        <taxon>Mariniphaga</taxon>
    </lineage>
</organism>
<evidence type="ECO:0000259" key="3">
    <source>
        <dbReference type="Pfam" id="PF00930"/>
    </source>
</evidence>
<dbReference type="Pfam" id="PF00326">
    <property type="entry name" value="Peptidase_S9"/>
    <property type="match status" value="1"/>
</dbReference>
<keyword evidence="1" id="KW-0732">Signal</keyword>
<dbReference type="InterPro" id="IPR050278">
    <property type="entry name" value="Serine_Prot_S9B/DPPIV"/>
</dbReference>
<accession>A0A1M4WRR5</accession>
<name>A0A1M4WRR5_9BACT</name>
<reference evidence="5" key="1">
    <citation type="submission" date="2016-11" db="EMBL/GenBank/DDBJ databases">
        <authorList>
            <person name="Varghese N."/>
            <person name="Submissions S."/>
        </authorList>
    </citation>
    <scope>NUCLEOTIDE SEQUENCE [LARGE SCALE GENOMIC DNA]</scope>
    <source>
        <strain evidence="5">DSM 26910</strain>
    </source>
</reference>
<evidence type="ECO:0000313" key="5">
    <source>
        <dbReference type="Proteomes" id="UP000184164"/>
    </source>
</evidence>
<dbReference type="GO" id="GO:0008239">
    <property type="term" value="F:dipeptidyl-peptidase activity"/>
    <property type="evidence" value="ECO:0007669"/>
    <property type="project" value="TreeGrafter"/>
</dbReference>
<dbReference type="PANTHER" id="PTHR11731">
    <property type="entry name" value="PROTEASE FAMILY S9B,C DIPEPTIDYL-PEPTIDASE IV-RELATED"/>
    <property type="match status" value="1"/>
</dbReference>
<evidence type="ECO:0000259" key="2">
    <source>
        <dbReference type="Pfam" id="PF00326"/>
    </source>
</evidence>
<dbReference type="AlphaFoldDB" id="A0A1M4WRR5"/>
<dbReference type="RefSeq" id="WP_072999765.1">
    <property type="nucleotide sequence ID" value="NZ_FQUM01000002.1"/>
</dbReference>